<evidence type="ECO:0000259" key="9">
    <source>
        <dbReference type="PROSITE" id="PS50880"/>
    </source>
</evidence>
<dbReference type="FunFam" id="3.40.50.670:FF:000001">
    <property type="entry name" value="DNA topoisomerase 2"/>
    <property type="match status" value="2"/>
</dbReference>
<dbReference type="GO" id="GO:0003677">
    <property type="term" value="F:DNA binding"/>
    <property type="evidence" value="ECO:0007669"/>
    <property type="project" value="UniProtKB-UniRule"/>
</dbReference>
<dbReference type="SMART" id="SM00387">
    <property type="entry name" value="HATPase_c"/>
    <property type="match status" value="1"/>
</dbReference>
<evidence type="ECO:0000256" key="5">
    <source>
        <dbReference type="ARBA" id="ARBA00023125"/>
    </source>
</evidence>
<dbReference type="GO" id="GO:0005634">
    <property type="term" value="C:nucleus"/>
    <property type="evidence" value="ECO:0007669"/>
    <property type="project" value="TreeGrafter"/>
</dbReference>
<evidence type="ECO:0000313" key="12">
    <source>
        <dbReference type="Proteomes" id="UP000693970"/>
    </source>
</evidence>
<evidence type="ECO:0000256" key="2">
    <source>
        <dbReference type="ARBA" id="ARBA00001946"/>
    </source>
</evidence>
<organism evidence="11 12">
    <name type="scientific">Nitzschia inconspicua</name>
    <dbReference type="NCBI Taxonomy" id="303405"/>
    <lineage>
        <taxon>Eukaryota</taxon>
        <taxon>Sar</taxon>
        <taxon>Stramenopiles</taxon>
        <taxon>Ochrophyta</taxon>
        <taxon>Bacillariophyta</taxon>
        <taxon>Bacillariophyceae</taxon>
        <taxon>Bacillariophycidae</taxon>
        <taxon>Bacillariales</taxon>
        <taxon>Bacillariaceae</taxon>
        <taxon>Nitzschia</taxon>
    </lineage>
</organism>
<accession>A0A9K3LJM8</accession>
<comment type="subunit">
    <text evidence="8">Homodimer.</text>
</comment>
<dbReference type="PROSITE" id="PS00177">
    <property type="entry name" value="TOPOISOMERASE_II"/>
    <property type="match status" value="1"/>
</dbReference>
<gene>
    <name evidence="11" type="ORF">IV203_026647</name>
</gene>
<dbReference type="InterPro" id="IPR050634">
    <property type="entry name" value="DNA_Topoisomerase_II"/>
</dbReference>
<sequence>MILAPNLTITQPTLLYTKVIRYRCRPLSLRFQRSVGNVFSTIVDVPPSSQARYCGYRNTVTNRHLGRSSLPCSDYSRQFDLHKRRFFASSSVLLEHDGDSLEDSSDENVDVATTSTLLTKQEKSIEEQYSRKTPLEHVLLRPGMYVGPTERLPPNHCWVLDPTPSIPNRTIPSGVTTENTDAASPPSTLFRMVHKEYGLIPALIKIFDEILVNATDNRLRHPTSCNKLDVTIDPGHVGDDNDPTPRDPMIRIWNNGKGIPIQMHKQEQLYLPEMLFGHLLTGSNFDDSEKRLTGGRHGYGAKLTNIFSKRFQVETVDAHRQLRYRQTWTNNMKEAGEPIIESISDPGTGGDNELEDYTCITFVPDMQRISGGDAMMTVLDHPNYAMMCRRVVDAAGCAAGKLRVTLNGQDVSMASFADYTNMYRKDDAPQMCYTNIGSRWQVGIGLSDEHSFESVSFVNGMATSRGGTHVNAIINQVTKKIIDKASKIDPSISQILSPGLIRRNLFVACNALIENPTFDSQMKEYLTSNPTSFGSSFSLKEIFLNQLVQAEEDGGPGIVEEVIRVAKGRQQANLFKQVGGKKNRRQLLSIPKLEDAHRAGSDSSSNCTLILTEGDSAKALAVAGLEVIGRDKYGVFPLRGKFLNVRHASVDQLGKNQEVKALVSILGLDFDKEYDTREERNELRYGHVMLMTDQDTDGSHIKGLVINFFRHFWPKLLKPSLDEPLEKSFLSSFVTPLLKATKKGTKKPISFFSMAEYNAWRQSLLEVGDDIKSWKVKYYKGLGTSTPAEAKEYFSDFTNHHRPFLWSSEIDGELLDKVFDKSRAADRRDWINKEYDPETTLYSDPNGVKDVTYEDFINKELIHFSNADNIRSLPSLIDGLKPSQRKVLHACFKRKLKSEIKVAQLSGYCAEHTAYHHGEASLQGTIIGMAQDFVGSNNVNLLVPSGQFGTRLAGGEDAASPRYIFTHLSPVARYLFPEDDDLLLEYLEDDGQQIEPSFFCPIIPLLLVNGSQGIGTGWSTFIPQHSPISVVDYMRAKLEQTLELPRIEPFSRGFTGIIERNESGYTSYGKIKILDKKSVLIDELPIGIWTNKYKAHLLKMQAKGIVVDFREDHTTTKVSFKIKLKPGQLLRMQQVGLEKSFRLKSNLHTTNMNAFDANGQIQKYDSAESIADAYFPTRLSLYHDRKSVVMSQMRYTAEMLQNKARFIQMVSDSQIDLMGGRTSEEETNKMLQQFGFKTKAELEALKNDNAVFFRGKFDHESTDQDEVSEITEEDVVDEKSSFDYLLKMPLSSLTTERIEALRKEASKTQHELKTVKSTEPEEIWLSDLDKLARHL</sequence>
<keyword evidence="12" id="KW-1185">Reference proteome</keyword>
<dbReference type="SMART" id="SM00433">
    <property type="entry name" value="TOP2c"/>
    <property type="match status" value="1"/>
</dbReference>
<protein>
    <recommendedName>
        <fullName evidence="8">DNA topoisomerase 2</fullName>
        <ecNumber evidence="8">5.6.2.2</ecNumber>
    </recommendedName>
</protein>
<dbReference type="InterPro" id="IPR003594">
    <property type="entry name" value="HATPase_dom"/>
</dbReference>
<name>A0A9K3LJM8_9STRA</name>
<dbReference type="GO" id="GO:0006265">
    <property type="term" value="P:DNA topological change"/>
    <property type="evidence" value="ECO:0007669"/>
    <property type="project" value="UniProtKB-UniRule"/>
</dbReference>
<dbReference type="PANTHER" id="PTHR10169:SF38">
    <property type="entry name" value="DNA TOPOISOMERASE 2"/>
    <property type="match status" value="1"/>
</dbReference>
<comment type="caution">
    <text evidence="11">The sequence shown here is derived from an EMBL/GenBank/DDBJ whole genome shotgun (WGS) entry which is preliminary data.</text>
</comment>
<evidence type="ECO:0000256" key="3">
    <source>
        <dbReference type="ARBA" id="ARBA00011080"/>
    </source>
</evidence>
<evidence type="ECO:0000256" key="6">
    <source>
        <dbReference type="ARBA" id="ARBA00023235"/>
    </source>
</evidence>
<comment type="function">
    <text evidence="8">Control of topological states of DNA by transient breakage and subsequent rejoining of DNA strands. Topoisomerase II makes double-strand breaks.</text>
</comment>
<proteinExistence type="inferred from homology"/>
<feature type="domain" description="Topo IIA-type catalytic" evidence="10">
    <location>
        <begin position="873"/>
        <end position="1328"/>
    </location>
</feature>
<comment type="catalytic activity">
    <reaction evidence="1 7 8">
        <text>ATP-dependent breakage, passage and rejoining of double-stranded DNA.</text>
        <dbReference type="EC" id="5.6.2.2"/>
    </reaction>
</comment>
<dbReference type="Proteomes" id="UP000693970">
    <property type="component" value="Unassembled WGS sequence"/>
</dbReference>
<evidence type="ECO:0000256" key="1">
    <source>
        <dbReference type="ARBA" id="ARBA00000185"/>
    </source>
</evidence>
<dbReference type="PROSITE" id="PS52040">
    <property type="entry name" value="TOPO_IIA"/>
    <property type="match status" value="1"/>
</dbReference>
<dbReference type="InterPro" id="IPR001241">
    <property type="entry name" value="Topo_IIA"/>
</dbReference>
<feature type="active site" description="O-(5'-phospho-DNA)-tyrosine intermediate" evidence="7">
    <location>
        <position position="963"/>
    </location>
</feature>
<evidence type="ECO:0000313" key="11">
    <source>
        <dbReference type="EMBL" id="KAG7363287.1"/>
    </source>
</evidence>
<dbReference type="PROSITE" id="PS50880">
    <property type="entry name" value="TOPRIM"/>
    <property type="match status" value="1"/>
</dbReference>
<dbReference type="Pfam" id="PF00521">
    <property type="entry name" value="DNA_topoisoIV"/>
    <property type="match status" value="1"/>
</dbReference>
<dbReference type="Pfam" id="PF02518">
    <property type="entry name" value="HATPase_c"/>
    <property type="match status" value="1"/>
</dbReference>
<dbReference type="GO" id="GO:0003918">
    <property type="term" value="F:DNA topoisomerase type II (double strand cut, ATP-hydrolyzing) activity"/>
    <property type="evidence" value="ECO:0007669"/>
    <property type="project" value="UniProtKB-UniRule"/>
</dbReference>
<comment type="similarity">
    <text evidence="3 8">Belongs to the type II topoisomerase family.</text>
</comment>
<dbReference type="InterPro" id="IPR013506">
    <property type="entry name" value="Topo_IIA_bsu_dom2"/>
</dbReference>
<dbReference type="InterPro" id="IPR006171">
    <property type="entry name" value="TOPRIM_dom"/>
</dbReference>
<evidence type="ECO:0000259" key="10">
    <source>
        <dbReference type="PROSITE" id="PS52040"/>
    </source>
</evidence>
<dbReference type="EMBL" id="JAGRRH010000010">
    <property type="protein sequence ID" value="KAG7363287.1"/>
    <property type="molecule type" value="Genomic_DNA"/>
</dbReference>
<dbReference type="Pfam" id="PF00204">
    <property type="entry name" value="DNA_gyraseB"/>
    <property type="match status" value="1"/>
</dbReference>
<dbReference type="InterPro" id="IPR031660">
    <property type="entry name" value="TOPRIM_C"/>
</dbReference>
<evidence type="ECO:0000256" key="8">
    <source>
        <dbReference type="RuleBase" id="RU362094"/>
    </source>
</evidence>
<dbReference type="Pfam" id="PF01751">
    <property type="entry name" value="Toprim"/>
    <property type="match status" value="1"/>
</dbReference>
<comment type="cofactor">
    <cofactor evidence="2">
        <name>Mg(2+)</name>
        <dbReference type="ChEBI" id="CHEBI:18420"/>
    </cofactor>
</comment>
<dbReference type="Pfam" id="PF16898">
    <property type="entry name" value="TOPRIM_C"/>
    <property type="match status" value="1"/>
</dbReference>
<keyword evidence="5 7" id="KW-0238">DNA-binding</keyword>
<keyword evidence="8" id="KW-0067">ATP-binding</keyword>
<keyword evidence="4 7" id="KW-0799">Topoisomerase</keyword>
<keyword evidence="6 7" id="KW-0413">Isomerase</keyword>
<evidence type="ECO:0000256" key="7">
    <source>
        <dbReference type="PROSITE-ProRule" id="PRU01384"/>
    </source>
</evidence>
<dbReference type="PANTHER" id="PTHR10169">
    <property type="entry name" value="DNA TOPOISOMERASE/GYRASE"/>
    <property type="match status" value="1"/>
</dbReference>
<dbReference type="EC" id="5.6.2.2" evidence="8"/>
<reference evidence="11" key="2">
    <citation type="submission" date="2021-04" db="EMBL/GenBank/DDBJ databases">
        <authorList>
            <person name="Podell S."/>
        </authorList>
    </citation>
    <scope>NUCLEOTIDE SEQUENCE</scope>
    <source>
        <strain evidence="11">Hildebrandi</strain>
    </source>
</reference>
<dbReference type="SMART" id="SM00434">
    <property type="entry name" value="TOP4c"/>
    <property type="match status" value="1"/>
</dbReference>
<dbReference type="InterPro" id="IPR018522">
    <property type="entry name" value="TopoIIA_CS"/>
</dbReference>
<dbReference type="FunFam" id="3.30.1490.30:FF:000001">
    <property type="entry name" value="DNA topoisomerase 2"/>
    <property type="match status" value="1"/>
</dbReference>
<dbReference type="GO" id="GO:0000712">
    <property type="term" value="P:resolution of meiotic recombination intermediates"/>
    <property type="evidence" value="ECO:0007669"/>
    <property type="project" value="TreeGrafter"/>
</dbReference>
<keyword evidence="8" id="KW-0547">Nucleotide-binding</keyword>
<dbReference type="GO" id="GO:0005524">
    <property type="term" value="F:ATP binding"/>
    <property type="evidence" value="ECO:0007669"/>
    <property type="project" value="UniProtKB-UniRule"/>
</dbReference>
<reference evidence="11" key="1">
    <citation type="journal article" date="2021" name="Sci. Rep.">
        <title>Diploid genomic architecture of Nitzschia inconspicua, an elite biomass production diatom.</title>
        <authorList>
            <person name="Oliver A."/>
            <person name="Podell S."/>
            <person name="Pinowska A."/>
            <person name="Traller J.C."/>
            <person name="Smith S.R."/>
            <person name="McClure R."/>
            <person name="Beliaev A."/>
            <person name="Bohutskyi P."/>
            <person name="Hill E.A."/>
            <person name="Rabines A."/>
            <person name="Zheng H."/>
            <person name="Allen L.Z."/>
            <person name="Kuo A."/>
            <person name="Grigoriev I.V."/>
            <person name="Allen A.E."/>
            <person name="Hazlebeck D."/>
            <person name="Allen E.E."/>
        </authorList>
    </citation>
    <scope>NUCLEOTIDE SEQUENCE</scope>
    <source>
        <strain evidence="11">Hildebrandi</strain>
    </source>
</reference>
<dbReference type="OrthoDB" id="276498at2759"/>
<evidence type="ECO:0000256" key="4">
    <source>
        <dbReference type="ARBA" id="ARBA00023029"/>
    </source>
</evidence>
<feature type="domain" description="Toprim" evidence="9">
    <location>
        <begin position="607"/>
        <end position="724"/>
    </location>
</feature>
<dbReference type="InterPro" id="IPR002205">
    <property type="entry name" value="Topo_IIA_dom_A"/>
</dbReference>
<dbReference type="GO" id="GO:0000819">
    <property type="term" value="P:sister chromatid segregation"/>
    <property type="evidence" value="ECO:0007669"/>
    <property type="project" value="TreeGrafter"/>
</dbReference>
<dbReference type="FunFam" id="3.90.199.10:FF:000002">
    <property type="entry name" value="DNA topoisomerase 2"/>
    <property type="match status" value="1"/>
</dbReference>